<evidence type="ECO:0000313" key="1">
    <source>
        <dbReference type="EMBL" id="CEM06481.1"/>
    </source>
</evidence>
<proteinExistence type="predicted"/>
<dbReference type="VEuPathDB" id="CryptoDB:Cvel_14920"/>
<reference evidence="1" key="1">
    <citation type="submission" date="2014-11" db="EMBL/GenBank/DDBJ databases">
        <authorList>
            <person name="Otto D Thomas"/>
            <person name="Naeem Raeece"/>
        </authorList>
    </citation>
    <scope>NUCLEOTIDE SEQUENCE</scope>
</reference>
<gene>
    <name evidence="1" type="ORF">Cvel_14920</name>
</gene>
<sequence>MDANVCWTACGTTGISTGGAGNDSGGNCGGTGGREFSLDEFTWLWEVYNRENHAALAERKRQQKLWKEQGRAPKTFPDFQLPPQVTLVKGATWEDSCLITPPQSFQNGRLSFDDEDEIPPSQEIRGGFVLRQSWNFGSREFHLLTLALLSVCSDGVWIFWSRQNKEACMMRLRVEIQNVPRIR</sequence>
<accession>A0A0G4F436</accession>
<dbReference type="EMBL" id="CDMZ01000090">
    <property type="protein sequence ID" value="CEM06481.1"/>
    <property type="molecule type" value="Genomic_DNA"/>
</dbReference>
<protein>
    <submittedName>
        <fullName evidence="1">Uncharacterized protein</fullName>
    </submittedName>
</protein>
<dbReference type="AlphaFoldDB" id="A0A0G4F436"/>
<name>A0A0G4F436_9ALVE</name>
<organism evidence="1">
    <name type="scientific">Chromera velia CCMP2878</name>
    <dbReference type="NCBI Taxonomy" id="1169474"/>
    <lineage>
        <taxon>Eukaryota</taxon>
        <taxon>Sar</taxon>
        <taxon>Alveolata</taxon>
        <taxon>Colpodellida</taxon>
        <taxon>Chromeraceae</taxon>
        <taxon>Chromera</taxon>
    </lineage>
</organism>